<dbReference type="SUPFAM" id="SSF46894">
    <property type="entry name" value="C-terminal effector domain of the bipartite response regulators"/>
    <property type="match status" value="1"/>
</dbReference>
<dbReference type="SMART" id="SM00028">
    <property type="entry name" value="TPR"/>
    <property type="match status" value="6"/>
</dbReference>
<dbReference type="PANTHER" id="PTHR16305:SF28">
    <property type="entry name" value="GUANYLATE CYCLASE DOMAIN-CONTAINING PROTEIN"/>
    <property type="match status" value="1"/>
</dbReference>
<dbReference type="InterPro" id="IPR036388">
    <property type="entry name" value="WH-like_DNA-bd_sf"/>
</dbReference>
<dbReference type="Pfam" id="PF13191">
    <property type="entry name" value="AAA_16"/>
    <property type="match status" value="1"/>
</dbReference>
<dbReference type="InterPro" id="IPR016032">
    <property type="entry name" value="Sig_transdc_resp-reg_C-effctor"/>
</dbReference>
<protein>
    <submittedName>
        <fullName evidence="5">AAA family ATPase</fullName>
    </submittedName>
</protein>
<dbReference type="Gene3D" id="3.40.50.300">
    <property type="entry name" value="P-loop containing nucleotide triphosphate hydrolases"/>
    <property type="match status" value="1"/>
</dbReference>
<dbReference type="SMART" id="SM01043">
    <property type="entry name" value="BTAD"/>
    <property type="match status" value="1"/>
</dbReference>
<evidence type="ECO:0000256" key="1">
    <source>
        <dbReference type="ARBA" id="ARBA00022741"/>
    </source>
</evidence>
<dbReference type="EMBL" id="JAHXRS010000014">
    <property type="protein sequence ID" value="MBW6395126.1"/>
    <property type="molecule type" value="Genomic_DNA"/>
</dbReference>
<comment type="caution">
    <text evidence="5">The sequence shown here is derived from an EMBL/GenBank/DDBJ whole genome shotgun (WGS) entry which is preliminary data.</text>
</comment>
<organism evidence="5 6">
    <name type="scientific">Thermus brevis</name>
    <dbReference type="NCBI Taxonomy" id="2862456"/>
    <lineage>
        <taxon>Bacteria</taxon>
        <taxon>Thermotogati</taxon>
        <taxon>Deinococcota</taxon>
        <taxon>Deinococci</taxon>
        <taxon>Thermales</taxon>
        <taxon>Thermaceae</taxon>
        <taxon>Thermus</taxon>
    </lineage>
</organism>
<feature type="repeat" description="TPR" evidence="3">
    <location>
        <begin position="166"/>
        <end position="199"/>
    </location>
</feature>
<name>A0ABS6ZYK1_9DEIN</name>
<keyword evidence="3" id="KW-0802">TPR repeat</keyword>
<dbReference type="InterPro" id="IPR005158">
    <property type="entry name" value="BTAD"/>
</dbReference>
<gene>
    <name evidence="5" type="ORF">KZX47_08200</name>
</gene>
<dbReference type="Proteomes" id="UP000724268">
    <property type="component" value="Unassembled WGS sequence"/>
</dbReference>
<dbReference type="RefSeq" id="WP_135255880.1">
    <property type="nucleotide sequence ID" value="NZ_JAHXRS010000014.1"/>
</dbReference>
<evidence type="ECO:0000256" key="3">
    <source>
        <dbReference type="PROSITE-ProRule" id="PRU00339"/>
    </source>
</evidence>
<dbReference type="Pfam" id="PF13181">
    <property type="entry name" value="TPR_8"/>
    <property type="match status" value="1"/>
</dbReference>
<dbReference type="InterPro" id="IPR019734">
    <property type="entry name" value="TPR_rpt"/>
</dbReference>
<evidence type="ECO:0000256" key="2">
    <source>
        <dbReference type="ARBA" id="ARBA00022840"/>
    </source>
</evidence>
<keyword evidence="1" id="KW-0547">Nucleotide-binding</keyword>
<dbReference type="Gene3D" id="1.25.40.10">
    <property type="entry name" value="Tetratricopeptide repeat domain"/>
    <property type="match status" value="4"/>
</dbReference>
<feature type="domain" description="Bacterial transcriptional activator" evidence="4">
    <location>
        <begin position="113"/>
        <end position="250"/>
    </location>
</feature>
<dbReference type="SUPFAM" id="SSF52540">
    <property type="entry name" value="P-loop containing nucleoside triphosphate hydrolases"/>
    <property type="match status" value="1"/>
</dbReference>
<keyword evidence="2" id="KW-0067">ATP-binding</keyword>
<dbReference type="PANTHER" id="PTHR16305">
    <property type="entry name" value="TESTICULAR SOLUBLE ADENYLYL CYCLASE"/>
    <property type="match status" value="1"/>
</dbReference>
<sequence>MARPLEAIELRLLGGFAVRVGGCEVAEAAFERRKAQSLLKLLSLQKGYRLHRDQVLEALWPTLSPPAALSQLYKAVHQARAALASAGLGLPPEELLALKGEVLSLQAPGGVISDLEAFEAQARIALASGQTTQLEQALASYDELLPADRYEDWTLERREALQELQVRLSLALGQARLTQGLLAEATEAFRTVLKLDPAHEEAHRGLMQIYALQGSRLQMDRQYHRCRQALAEELGVEPAPETEALYRRLRAAPLPPLAGEAPVPASPTWPLAGREEELSQMARALERLALGREVVLGLEGPPGIGKTRLAQEVLRLSRQRGYQTFLGTAHAAEGQLPYAPFVEVLRQALRTNPADSELLPTELRAHIPELPAGGAPVLTGDPLAAQGLLFAAVWRFLSRRATDSPLVLVLEDLHNSDEGTLHLFHYLARQGVESPVLLLGTWRSEPEPPQALRQLIHSLEGLGLHRLSLEPLAQSAHRDLLVKLLGGEVAPALEEGLYRLSEGNPLFALEVTRQLQESGQLTRTDEGWHCTGLGSPPLPPSLATLVGGWLVRLSPEALHLLQLIAVAGQTVPLAVLEAAVGPRLADTLEEALTAHLLLEEGLGYRFRHVLYREALYQGLSLARRSILHGELARALEATYPSDPTPYTEALAYHYRQAGKTEQALGYLLKAGERATAVYDHAAALERYREALGLGLSGETRAGIWERIGDAHRATGNVHQALAAYREALEATSSPAALYRKLALCAILATDMVSAKTYLHKAEAHLGDTPLERAQLLLVWALYHWHWHEFERAASEAHEVLNLAEAQGAQVEAQQACELLALSYLPLGRWEEGLHYELKRGLAGWSPEVALATDAHLCLWEYHVYGEDPYRQAQTFVHQVQEHAQAMGNLRCVAVCHYALGSMELLRANFHQAAHHLGRALELHQRIGSPAGEAYTRAREALLHTARGELEAGWQAVQQGLEAAQEAAVRDHCLARLYAAGLWNRLAVGDLDALHTLAEKSRGLEVSGAQCPVCSVQLFPALAAYHLCSGELETALNYARKATELAAAFQNQSGYAQARWMEGEVLAAQGQAEEAGVALAEAASIFRTLGHAIDLIPRLSDCLPSGTPFLMP</sequence>
<evidence type="ECO:0000259" key="4">
    <source>
        <dbReference type="SMART" id="SM01043"/>
    </source>
</evidence>
<dbReference type="InterPro" id="IPR027417">
    <property type="entry name" value="P-loop_NTPase"/>
</dbReference>
<dbReference type="SUPFAM" id="SSF48452">
    <property type="entry name" value="TPR-like"/>
    <property type="match status" value="3"/>
</dbReference>
<evidence type="ECO:0000313" key="5">
    <source>
        <dbReference type="EMBL" id="MBW6395126.1"/>
    </source>
</evidence>
<feature type="repeat" description="TPR" evidence="3">
    <location>
        <begin position="701"/>
        <end position="734"/>
    </location>
</feature>
<dbReference type="InterPro" id="IPR041664">
    <property type="entry name" value="AAA_16"/>
</dbReference>
<evidence type="ECO:0000313" key="6">
    <source>
        <dbReference type="Proteomes" id="UP000724268"/>
    </source>
</evidence>
<accession>A0ABS6ZYK1</accession>
<dbReference type="PROSITE" id="PS50005">
    <property type="entry name" value="TPR"/>
    <property type="match status" value="2"/>
</dbReference>
<reference evidence="5 6" key="1">
    <citation type="submission" date="2021-07" db="EMBL/GenBank/DDBJ databases">
        <title>Thermus aquaticus gen. n. and sp. n., a nonsporulating extreme thermophile.</title>
        <authorList>
            <person name="Hu C.-J."/>
            <person name="Li W.-J."/>
            <person name="Xian W.-D."/>
        </authorList>
    </citation>
    <scope>NUCLEOTIDE SEQUENCE [LARGE SCALE GENOMIC DNA]</scope>
    <source>
        <strain evidence="5 6">SYSU G05001</strain>
    </source>
</reference>
<dbReference type="Gene3D" id="1.10.10.10">
    <property type="entry name" value="Winged helix-like DNA-binding domain superfamily/Winged helix DNA-binding domain"/>
    <property type="match status" value="1"/>
</dbReference>
<proteinExistence type="predicted"/>
<dbReference type="InterPro" id="IPR011990">
    <property type="entry name" value="TPR-like_helical_dom_sf"/>
</dbReference>
<keyword evidence="6" id="KW-1185">Reference proteome</keyword>
<dbReference type="Pfam" id="PF03704">
    <property type="entry name" value="BTAD"/>
    <property type="match status" value="1"/>
</dbReference>